<dbReference type="EMBL" id="JADJUC010000005">
    <property type="protein sequence ID" value="MBK8523923.1"/>
    <property type="molecule type" value="Genomic_DNA"/>
</dbReference>
<proteinExistence type="inferred from homology"/>
<dbReference type="GO" id="GO:0009102">
    <property type="term" value="P:biotin biosynthetic process"/>
    <property type="evidence" value="ECO:0007669"/>
    <property type="project" value="UniProtKB-UniRule"/>
</dbReference>
<evidence type="ECO:0000256" key="7">
    <source>
        <dbReference type="ARBA" id="ARBA00022756"/>
    </source>
</evidence>
<dbReference type="GO" id="GO:0008757">
    <property type="term" value="F:S-adenosylmethionine-dependent methyltransferase activity"/>
    <property type="evidence" value="ECO:0007669"/>
    <property type="project" value="InterPro"/>
</dbReference>
<sequence length="308" mass="34461">MAAPAEAAPIKPHSTADGARFVDTRQVRRNFSRVAPRYDEVAFLSREVDRRMLERLDYVRIEPQRVLDLGCATGASLTALRERYRDAHLIGADFAEPMLHAGRGEKNFLSRLMPFLKPGKNAFAAADTEALPFRAASFGLVWSNLLLHWLEEPRPTLRETLRVLETGGLFMFSTFGPDTLRELARAFGDGFAHTQRFTDMHDLGDMLVECGFSEPVMDMEVLTLTYASFDDLVAELHAAGDACAMHGRRKSLLGRGVWERARAAYAALSQDGRLPATFEVVYGHAWKGEPKKTADGRAIVRFDRHPKP</sequence>
<evidence type="ECO:0000259" key="9">
    <source>
        <dbReference type="Pfam" id="PF08241"/>
    </source>
</evidence>
<dbReference type="Proteomes" id="UP000886689">
    <property type="component" value="Unassembled WGS sequence"/>
</dbReference>
<accession>A0A9D7K0C7</accession>
<evidence type="ECO:0000256" key="2">
    <source>
        <dbReference type="ARBA" id="ARBA00004746"/>
    </source>
</evidence>
<evidence type="ECO:0000256" key="4">
    <source>
        <dbReference type="ARBA" id="ARBA00022603"/>
    </source>
</evidence>
<comment type="similarity">
    <text evidence="8">Belongs to the methyltransferase superfamily.</text>
</comment>
<comment type="pathway">
    <text evidence="2 8">Cofactor biosynthesis; biotin biosynthesis.</text>
</comment>
<evidence type="ECO:0000313" key="10">
    <source>
        <dbReference type="EMBL" id="MBK8523923.1"/>
    </source>
</evidence>
<comment type="catalytic activity">
    <reaction evidence="1 8">
        <text>malonyl-[ACP] + S-adenosyl-L-methionine = malonyl-[ACP] methyl ester + S-adenosyl-L-homocysteine</text>
        <dbReference type="Rhea" id="RHEA:17105"/>
        <dbReference type="Rhea" id="RHEA-COMP:9623"/>
        <dbReference type="Rhea" id="RHEA-COMP:9954"/>
        <dbReference type="ChEBI" id="CHEBI:57856"/>
        <dbReference type="ChEBI" id="CHEBI:59789"/>
        <dbReference type="ChEBI" id="CHEBI:78449"/>
        <dbReference type="ChEBI" id="CHEBI:78845"/>
        <dbReference type="EC" id="2.1.1.197"/>
    </reaction>
</comment>
<dbReference type="PANTHER" id="PTHR13090:SF1">
    <property type="entry name" value="ARGININE-HYDROXYLASE NDUFAF5, MITOCHONDRIAL"/>
    <property type="match status" value="1"/>
</dbReference>
<dbReference type="GO" id="GO:0032259">
    <property type="term" value="P:methylation"/>
    <property type="evidence" value="ECO:0007669"/>
    <property type="project" value="UniProtKB-KW"/>
</dbReference>
<evidence type="ECO:0000313" key="11">
    <source>
        <dbReference type="Proteomes" id="UP000886689"/>
    </source>
</evidence>
<evidence type="ECO:0000256" key="5">
    <source>
        <dbReference type="ARBA" id="ARBA00022679"/>
    </source>
</evidence>
<dbReference type="Pfam" id="PF08241">
    <property type="entry name" value="Methyltransf_11"/>
    <property type="match status" value="1"/>
</dbReference>
<keyword evidence="5 8" id="KW-0808">Transferase</keyword>
<dbReference type="SUPFAM" id="SSF53335">
    <property type="entry name" value="S-adenosyl-L-methionine-dependent methyltransferases"/>
    <property type="match status" value="1"/>
</dbReference>
<reference evidence="10" key="1">
    <citation type="submission" date="2020-10" db="EMBL/GenBank/DDBJ databases">
        <title>Connecting structure to function with the recovery of over 1000 high-quality activated sludge metagenome-assembled genomes encoding full-length rRNA genes using long-read sequencing.</title>
        <authorList>
            <person name="Singleton C.M."/>
            <person name="Petriglieri F."/>
            <person name="Kristensen J.M."/>
            <person name="Kirkegaard R.H."/>
            <person name="Michaelsen T.Y."/>
            <person name="Andersen M.H."/>
            <person name="Karst S.M."/>
            <person name="Dueholm M.S."/>
            <person name="Nielsen P.H."/>
            <person name="Albertsen M."/>
        </authorList>
    </citation>
    <scope>NUCLEOTIDE SEQUENCE</scope>
    <source>
        <strain evidence="10">Hirt_18-Q3-R61-65_BATAC.395</strain>
    </source>
</reference>
<keyword evidence="7 8" id="KW-0093">Biotin biosynthesis</keyword>
<dbReference type="InterPro" id="IPR029063">
    <property type="entry name" value="SAM-dependent_MTases_sf"/>
</dbReference>
<organism evidence="10 11">
    <name type="scientific">Candidatus Proximibacter danicus</name>
    <dbReference type="NCBI Taxonomy" id="2954365"/>
    <lineage>
        <taxon>Bacteria</taxon>
        <taxon>Pseudomonadati</taxon>
        <taxon>Pseudomonadota</taxon>
        <taxon>Betaproteobacteria</taxon>
        <taxon>Candidatus Proximibacter</taxon>
    </lineage>
</organism>
<dbReference type="EC" id="2.1.1.197" evidence="3 8"/>
<evidence type="ECO:0000256" key="1">
    <source>
        <dbReference type="ARBA" id="ARBA00000852"/>
    </source>
</evidence>
<comment type="caution">
    <text evidence="10">The sequence shown here is derived from an EMBL/GenBank/DDBJ whole genome shotgun (WGS) entry which is preliminary data.</text>
</comment>
<gene>
    <name evidence="8" type="primary">bioC</name>
    <name evidence="10" type="ORF">IPL58_07235</name>
</gene>
<dbReference type="InterPro" id="IPR011814">
    <property type="entry name" value="BioC"/>
</dbReference>
<dbReference type="CDD" id="cd02440">
    <property type="entry name" value="AdoMet_MTases"/>
    <property type="match status" value="1"/>
</dbReference>
<dbReference type="InterPro" id="IPR013216">
    <property type="entry name" value="Methyltransf_11"/>
</dbReference>
<evidence type="ECO:0000256" key="3">
    <source>
        <dbReference type="ARBA" id="ARBA00012327"/>
    </source>
</evidence>
<dbReference type="GO" id="GO:0010340">
    <property type="term" value="F:carboxyl-O-methyltransferase activity"/>
    <property type="evidence" value="ECO:0007669"/>
    <property type="project" value="UniProtKB-UniRule"/>
</dbReference>
<evidence type="ECO:0000256" key="6">
    <source>
        <dbReference type="ARBA" id="ARBA00022691"/>
    </source>
</evidence>
<protein>
    <recommendedName>
        <fullName evidence="3 8">Malonyl-[acyl-carrier protein] O-methyltransferase</fullName>
        <shortName evidence="8">Malonyl-ACP O-methyltransferase</shortName>
        <ecNumber evidence="3 8">2.1.1.197</ecNumber>
    </recommendedName>
    <alternativeName>
        <fullName evidence="8">Biotin synthesis protein BioC</fullName>
    </alternativeName>
</protein>
<dbReference type="InterPro" id="IPR050602">
    <property type="entry name" value="Malonyl-ACP_OMT"/>
</dbReference>
<dbReference type="Gene3D" id="3.40.50.150">
    <property type="entry name" value="Vaccinia Virus protein VP39"/>
    <property type="match status" value="1"/>
</dbReference>
<dbReference type="GO" id="GO:0102130">
    <property type="term" value="F:malonyl-CoA methyltransferase activity"/>
    <property type="evidence" value="ECO:0007669"/>
    <property type="project" value="UniProtKB-EC"/>
</dbReference>
<dbReference type="AlphaFoldDB" id="A0A9D7K0C7"/>
<keyword evidence="4 8" id="KW-0489">Methyltransferase</keyword>
<dbReference type="PANTHER" id="PTHR13090">
    <property type="entry name" value="ARGININE-HYDROXYLASE NDUFAF5, MITOCHONDRIAL"/>
    <property type="match status" value="1"/>
</dbReference>
<keyword evidence="6 8" id="KW-0949">S-adenosyl-L-methionine</keyword>
<dbReference type="HAMAP" id="MF_00835">
    <property type="entry name" value="BioC"/>
    <property type="match status" value="1"/>
</dbReference>
<comment type="function">
    <text evidence="8">Converts the free carboxyl group of a malonyl-thioester to its methyl ester by transfer of a methyl group from S-adenosyl-L-methionine (SAM). It allows to synthesize pimeloyl-ACP via the fatty acid synthetic pathway.</text>
</comment>
<name>A0A9D7K0C7_9PROT</name>
<feature type="domain" description="Methyltransferase type 11" evidence="9">
    <location>
        <begin position="67"/>
        <end position="172"/>
    </location>
</feature>
<evidence type="ECO:0000256" key="8">
    <source>
        <dbReference type="HAMAP-Rule" id="MF_00835"/>
    </source>
</evidence>